<protein>
    <submittedName>
        <fullName evidence="2">Keratin-associated protein 10-9-like</fullName>
    </submittedName>
</protein>
<proteinExistence type="predicted"/>
<evidence type="ECO:0000313" key="1">
    <source>
        <dbReference type="Proteomes" id="UP000079169"/>
    </source>
</evidence>
<evidence type="ECO:0000313" key="2">
    <source>
        <dbReference type="RefSeq" id="XP_008472153.1"/>
    </source>
</evidence>
<dbReference type="PaxDb" id="121845-A0A1S3D1D6"/>
<dbReference type="GeneID" id="103509311"/>
<accession>A0A1S3D1D6</accession>
<dbReference type="AlphaFoldDB" id="A0A1S3D1D6"/>
<gene>
    <name evidence="2" type="primary">LOC103509311</name>
</gene>
<keyword evidence="1" id="KW-1185">Reference proteome</keyword>
<sequence>MKKYNIQVCSPPSTSTKKYDCCKIPATNKKGKKICLLECKERPKCCPKPGQNLCVLKEECCNGKKVYQIVCKDSDCDDPCDDCCPDSCDESSSCDSCDSCDSDDGCCIQESFDSCCIKRCDSSDNCCESDDDSCDSSSFVIQACEKPCKSKPKCGSSGGKMIVVKATSCAAQDCCKPKKKKCATKPKATKKFKFVTC</sequence>
<dbReference type="KEGG" id="dci:103509311"/>
<reference evidence="2" key="1">
    <citation type="submission" date="2025-08" db="UniProtKB">
        <authorList>
            <consortium name="RefSeq"/>
        </authorList>
    </citation>
    <scope>IDENTIFICATION</scope>
</reference>
<organism evidence="1 2">
    <name type="scientific">Diaphorina citri</name>
    <name type="common">Asian citrus psyllid</name>
    <dbReference type="NCBI Taxonomy" id="121845"/>
    <lineage>
        <taxon>Eukaryota</taxon>
        <taxon>Metazoa</taxon>
        <taxon>Ecdysozoa</taxon>
        <taxon>Arthropoda</taxon>
        <taxon>Hexapoda</taxon>
        <taxon>Insecta</taxon>
        <taxon>Pterygota</taxon>
        <taxon>Neoptera</taxon>
        <taxon>Paraneoptera</taxon>
        <taxon>Hemiptera</taxon>
        <taxon>Sternorrhyncha</taxon>
        <taxon>Psylloidea</taxon>
        <taxon>Psyllidae</taxon>
        <taxon>Diaphorininae</taxon>
        <taxon>Diaphorina</taxon>
    </lineage>
</organism>
<dbReference type="RefSeq" id="XP_008472153.1">
    <property type="nucleotide sequence ID" value="XM_008473931.3"/>
</dbReference>
<name>A0A1S3D1D6_DIACI</name>
<dbReference type="Proteomes" id="UP000079169">
    <property type="component" value="Unplaced"/>
</dbReference>